<evidence type="ECO:0008006" key="3">
    <source>
        <dbReference type="Google" id="ProtNLM"/>
    </source>
</evidence>
<protein>
    <recommendedName>
        <fullName evidence="3">PD-(D/E)XK nuclease superfamily protein</fullName>
    </recommendedName>
</protein>
<gene>
    <name evidence="1" type="ORF">K3G22_03265</name>
</gene>
<dbReference type="Proteomes" id="UP000827084">
    <property type="component" value="Chromosome"/>
</dbReference>
<organism evidence="1 2">
    <name type="scientific">Shewanella putrefaciens</name>
    <name type="common">Pseudomonas putrefaciens</name>
    <dbReference type="NCBI Taxonomy" id="24"/>
    <lineage>
        <taxon>Bacteria</taxon>
        <taxon>Pseudomonadati</taxon>
        <taxon>Pseudomonadota</taxon>
        <taxon>Gammaproteobacteria</taxon>
        <taxon>Alteromonadales</taxon>
        <taxon>Shewanellaceae</taxon>
        <taxon>Shewanella</taxon>
    </lineage>
</organism>
<dbReference type="GeneID" id="67442245"/>
<reference evidence="1 2" key="1">
    <citation type="submission" date="2021-08" db="EMBL/GenBank/DDBJ databases">
        <title>Shewanella putrefaciens YZ-J, complete genome.</title>
        <authorList>
            <person name="Yi Z."/>
        </authorList>
    </citation>
    <scope>NUCLEOTIDE SEQUENCE [LARGE SCALE GENOMIC DNA]</scope>
    <source>
        <strain evidence="1 2">YZ-J</strain>
    </source>
</reference>
<sequence length="178" mass="19963">MRMTRIAEIIFETAISEDKELSVITNQGIFHMPELAFAYQCGKAILKEAHTIFDGLSVTWIREANLGNGGPTDLVFELENGDTLAIEFKLRGTATAYKKDIIKLCKITQPNTSKIFCALIDVFDSKLPDDGRQSYIESMSGYRVTSLLKKSFKTKQNWYQSETSCVVGAWSVSLNETD</sequence>
<name>A0ABX8XCY6_SHEPU</name>
<evidence type="ECO:0000313" key="1">
    <source>
        <dbReference type="EMBL" id="QYX73457.1"/>
    </source>
</evidence>
<keyword evidence="2" id="KW-1185">Reference proteome</keyword>
<proteinExistence type="predicted"/>
<dbReference type="RefSeq" id="WP_025007897.1">
    <property type="nucleotide sequence ID" value="NZ_BMPK01000004.1"/>
</dbReference>
<dbReference type="EMBL" id="CP080635">
    <property type="protein sequence ID" value="QYX73457.1"/>
    <property type="molecule type" value="Genomic_DNA"/>
</dbReference>
<accession>A0ABX8XCY6</accession>
<evidence type="ECO:0000313" key="2">
    <source>
        <dbReference type="Proteomes" id="UP000827084"/>
    </source>
</evidence>